<sequence length="133" mass="14008">MNGRPLSRDQRVGRVLLGFGLGGGGLSLLGALLAGLGRQRGLEPLASAGTLLLAALPLLFAGMMVLAVRRMDEYGRQLQTRAAGVAFLAVMVLSASLIALEPALHFRTPSWVIYVTGMLVWGLSAAVIARRDP</sequence>
<dbReference type="Proteomes" id="UP000236569">
    <property type="component" value="Unassembled WGS sequence"/>
</dbReference>
<dbReference type="AlphaFoldDB" id="A0A2I9DKL0"/>
<keyword evidence="1" id="KW-1133">Transmembrane helix</keyword>
<dbReference type="OrthoDB" id="71492at2"/>
<dbReference type="EMBL" id="BFAG01000004">
    <property type="protein sequence ID" value="GBF05421.1"/>
    <property type="molecule type" value="Genomic_DNA"/>
</dbReference>
<accession>A0A2I9DKL0</accession>
<gene>
    <name evidence="2" type="ORF">DAERI_040181</name>
</gene>
<keyword evidence="1" id="KW-0812">Transmembrane</keyword>
<evidence type="ECO:0000313" key="3">
    <source>
        <dbReference type="Proteomes" id="UP000236569"/>
    </source>
</evidence>
<organism evidence="2 3">
    <name type="scientific">Deinococcus aerius</name>
    <dbReference type="NCBI Taxonomy" id="200253"/>
    <lineage>
        <taxon>Bacteria</taxon>
        <taxon>Thermotogati</taxon>
        <taxon>Deinococcota</taxon>
        <taxon>Deinococci</taxon>
        <taxon>Deinococcales</taxon>
        <taxon>Deinococcaceae</taxon>
        <taxon>Deinococcus</taxon>
    </lineage>
</organism>
<keyword evidence="3" id="KW-1185">Reference proteome</keyword>
<dbReference type="RefSeq" id="WP_103128847.1">
    <property type="nucleotide sequence ID" value="NZ_BFAG01000004.1"/>
</dbReference>
<feature type="transmembrane region" description="Helical" evidence="1">
    <location>
        <begin position="45"/>
        <end position="68"/>
    </location>
</feature>
<evidence type="ECO:0000313" key="2">
    <source>
        <dbReference type="EMBL" id="GBF05421.1"/>
    </source>
</evidence>
<comment type="caution">
    <text evidence="2">The sequence shown here is derived from an EMBL/GenBank/DDBJ whole genome shotgun (WGS) entry which is preliminary data.</text>
</comment>
<feature type="transmembrane region" description="Helical" evidence="1">
    <location>
        <begin position="12"/>
        <end position="33"/>
    </location>
</feature>
<reference evidence="3" key="1">
    <citation type="submission" date="2018-01" db="EMBL/GenBank/DDBJ databases">
        <title>Draft Genome Sequence of the Radioresistant Bacterium Deinococcus aerius TR0125, Isolated from the Higher Atmosphere above Japan.</title>
        <authorList>
            <person name="Satoh K."/>
            <person name="Arai H."/>
            <person name="Sanzen T."/>
            <person name="Kawaguchi Y."/>
            <person name="Hayashi H."/>
            <person name="Yokobori S."/>
            <person name="Yamagishi A."/>
            <person name="Oono Y."/>
            <person name="Narumi I."/>
        </authorList>
    </citation>
    <scope>NUCLEOTIDE SEQUENCE [LARGE SCALE GENOMIC DNA]</scope>
    <source>
        <strain evidence="3">TR0125</strain>
    </source>
</reference>
<proteinExistence type="predicted"/>
<protein>
    <submittedName>
        <fullName evidence="2">Uncharacterized protein</fullName>
    </submittedName>
</protein>
<keyword evidence="1" id="KW-0472">Membrane</keyword>
<feature type="transmembrane region" description="Helical" evidence="1">
    <location>
        <begin position="80"/>
        <end position="99"/>
    </location>
</feature>
<name>A0A2I9DKL0_9DEIO</name>
<evidence type="ECO:0000256" key="1">
    <source>
        <dbReference type="SAM" id="Phobius"/>
    </source>
</evidence>
<feature type="transmembrane region" description="Helical" evidence="1">
    <location>
        <begin position="111"/>
        <end position="129"/>
    </location>
</feature>